<accession>A0A9W6B0I9</accession>
<protein>
    <recommendedName>
        <fullName evidence="2">DUF4097 domain-containing protein</fullName>
    </recommendedName>
</protein>
<proteinExistence type="predicted"/>
<keyword evidence="4" id="KW-1185">Reference proteome</keyword>
<dbReference type="RefSeq" id="WP_286135798.1">
    <property type="nucleotide sequence ID" value="NZ_BRPL01000002.1"/>
</dbReference>
<comment type="caution">
    <text evidence="3">The sequence shown here is derived from an EMBL/GenBank/DDBJ whole genome shotgun (WGS) entry which is preliminary data.</text>
</comment>
<evidence type="ECO:0000256" key="1">
    <source>
        <dbReference type="SAM" id="Phobius"/>
    </source>
</evidence>
<evidence type="ECO:0000259" key="2">
    <source>
        <dbReference type="Pfam" id="PF13349"/>
    </source>
</evidence>
<organism evidence="3 4">
    <name type="scientific">Philodulcilactobacillus myokoensis</name>
    <dbReference type="NCBI Taxonomy" id="2929573"/>
    <lineage>
        <taxon>Bacteria</taxon>
        <taxon>Bacillati</taxon>
        <taxon>Bacillota</taxon>
        <taxon>Bacilli</taxon>
        <taxon>Lactobacillales</taxon>
        <taxon>Lactobacillaceae</taxon>
        <taxon>Philodulcilactobacillus</taxon>
    </lineage>
</organism>
<reference evidence="3" key="2">
    <citation type="journal article" date="2023" name="PLoS ONE">
        <title>Philodulcilactobacillus myokoensis gen. nov., sp. nov., a fructophilic, acidophilic, and agar-phobic lactic acid bacterium isolated from fermented vegetable extracts.</title>
        <authorList>
            <person name="Kouya T."/>
            <person name="Ishiyama Y."/>
            <person name="Ohashi S."/>
            <person name="Kumakubo R."/>
            <person name="Yamazaki T."/>
            <person name="Otaki T."/>
        </authorList>
    </citation>
    <scope>NUCLEOTIDE SEQUENCE</scope>
    <source>
        <strain evidence="3">WR16-4</strain>
    </source>
</reference>
<evidence type="ECO:0000313" key="3">
    <source>
        <dbReference type="EMBL" id="GLB46336.1"/>
    </source>
</evidence>
<sequence>MNKIMKFLLYSGLGFLVVGLVLMFIGKVGHGYQGLNRLSNYEYVPSVSNPSKGKTTFDNVNAFNINAGIPVTIQSGNVKKTEVVVNSSQKNSGVQLKRDGQKLNIMTKKSKLRNDVHISFHNFLIGSGSGSGNGYPTNSKVTITVPKNETIKSVNQVKRGGALHLSNVHIGAINSNGISDDNNFDNVTSNHPIKLREVKRINKVTAPSLDIDDYKNDFNITNSSFTKQASTINVHSDDVDLKHNRWNNLMLISNDGYVYFNDQTTENNLTIQNNSGDITGHIKPSKHNIINTSTKSGDNNVYSHNDFVNVKPSYHYNFSTNGGDINIKK</sequence>
<keyword evidence="1" id="KW-0812">Transmembrane</keyword>
<name>A0A9W6B0I9_9LACO</name>
<dbReference type="AlphaFoldDB" id="A0A9W6B0I9"/>
<evidence type="ECO:0000313" key="4">
    <source>
        <dbReference type="Proteomes" id="UP001144204"/>
    </source>
</evidence>
<dbReference type="Proteomes" id="UP001144204">
    <property type="component" value="Unassembled WGS sequence"/>
</dbReference>
<keyword evidence="1" id="KW-0472">Membrane</keyword>
<reference evidence="3" key="1">
    <citation type="submission" date="2022-07" db="EMBL/GenBank/DDBJ databases">
        <authorList>
            <person name="Kouya T."/>
            <person name="Ishiyama Y."/>
        </authorList>
    </citation>
    <scope>NUCLEOTIDE SEQUENCE</scope>
    <source>
        <strain evidence="3">WR16-4</strain>
    </source>
</reference>
<gene>
    <name evidence="3" type="ORF">WR164_03150</name>
</gene>
<keyword evidence="1" id="KW-1133">Transmembrane helix</keyword>
<dbReference type="InterPro" id="IPR025164">
    <property type="entry name" value="Toastrack_DUF4097"/>
</dbReference>
<feature type="transmembrane region" description="Helical" evidence="1">
    <location>
        <begin position="7"/>
        <end position="26"/>
    </location>
</feature>
<feature type="domain" description="DUF4097" evidence="2">
    <location>
        <begin position="64"/>
        <end position="327"/>
    </location>
</feature>
<dbReference type="Pfam" id="PF13349">
    <property type="entry name" value="DUF4097"/>
    <property type="match status" value="1"/>
</dbReference>
<dbReference type="EMBL" id="BRPL01000002">
    <property type="protein sequence ID" value="GLB46336.1"/>
    <property type="molecule type" value="Genomic_DNA"/>
</dbReference>